<evidence type="ECO:0000256" key="2">
    <source>
        <dbReference type="ARBA" id="ARBA00022801"/>
    </source>
</evidence>
<keyword evidence="2 4" id="KW-0378">Hydrolase</keyword>
<dbReference type="Proteomes" id="UP000076842">
    <property type="component" value="Unassembled WGS sequence"/>
</dbReference>
<dbReference type="InterPro" id="IPR001547">
    <property type="entry name" value="Glyco_hydro_5"/>
</dbReference>
<dbReference type="Gene3D" id="3.20.20.80">
    <property type="entry name" value="Glycosidases"/>
    <property type="match status" value="1"/>
</dbReference>
<dbReference type="GO" id="GO:0005737">
    <property type="term" value="C:cytoplasm"/>
    <property type="evidence" value="ECO:0007669"/>
    <property type="project" value="UniProtKB-ARBA"/>
</dbReference>
<proteinExistence type="inferred from homology"/>
<gene>
    <name evidence="6" type="ORF">CALCODRAFT_515326</name>
</gene>
<dbReference type="Pfam" id="PF00150">
    <property type="entry name" value="Cellulase"/>
    <property type="match status" value="1"/>
</dbReference>
<feature type="domain" description="Glycoside hydrolase family 5" evidence="5">
    <location>
        <begin position="66"/>
        <end position="297"/>
    </location>
</feature>
<dbReference type="InParanoid" id="A0A165IGG5"/>
<keyword evidence="3 4" id="KW-0326">Glycosidase</keyword>
<dbReference type="GO" id="GO:0009986">
    <property type="term" value="C:cell surface"/>
    <property type="evidence" value="ECO:0007669"/>
    <property type="project" value="TreeGrafter"/>
</dbReference>
<dbReference type="FunCoup" id="A0A165IGG5">
    <property type="interactions" value="13"/>
</dbReference>
<sequence>MSDQATTIYRFRKQRGVNLGSWFVLERWIAEAPFRQVKAPAQSDYDVASGSQAKQILEQHWDTWITPDDWKWMSERGINSVRIPIGFYHLCGLDRSVLQGTAFSGFYDVFSGAWRRINNAISTARQYGIGVLLDLHAAPGKQNGDAHSGQTGPVRFYEEHNLASTLHALQALVSHVKDIPNVVGVQLLNEPQNHGRLPSWYISTLNALRSLAPALPLYIHDAWSTHQYAELAGARNDWVIVDHHLYRCFTQDDAHKSGDQHAGTLRDADQMSWFSEAANKCRGNLVVAEFSAALNPGSMHGDAGEQDRQRRVFARAQLDLYERVCGGWWFWTLKKGQGWDAGWCLKDATTSEIMPNAYGTKRADHIQPDVARRERAKAKALQEHTSYWSGRGGNYEHWRFSDGFQQGWDDAYLFLMFGEGTTISEIGFQGEWTKMRREQYGGQKGSSSNMWEFDNGLEQGISGARQAVQEQMHALSHDHAAI</sequence>
<evidence type="ECO:0000256" key="3">
    <source>
        <dbReference type="ARBA" id="ARBA00023295"/>
    </source>
</evidence>
<evidence type="ECO:0000259" key="5">
    <source>
        <dbReference type="Pfam" id="PF00150"/>
    </source>
</evidence>
<name>A0A165IGG5_9BASI</name>
<dbReference type="STRING" id="1353952.A0A165IGG5"/>
<dbReference type="InterPro" id="IPR050386">
    <property type="entry name" value="Glycosyl_hydrolase_5"/>
</dbReference>
<dbReference type="GO" id="GO:0046557">
    <property type="term" value="F:glucan endo-1,6-beta-glucosidase activity"/>
    <property type="evidence" value="ECO:0007669"/>
    <property type="project" value="TreeGrafter"/>
</dbReference>
<dbReference type="AlphaFoldDB" id="A0A165IGG5"/>
<dbReference type="SUPFAM" id="SSF51445">
    <property type="entry name" value="(Trans)glycosidases"/>
    <property type="match status" value="1"/>
</dbReference>
<evidence type="ECO:0000256" key="1">
    <source>
        <dbReference type="ARBA" id="ARBA00005641"/>
    </source>
</evidence>
<dbReference type="GO" id="GO:0005576">
    <property type="term" value="C:extracellular region"/>
    <property type="evidence" value="ECO:0007669"/>
    <property type="project" value="TreeGrafter"/>
</dbReference>
<dbReference type="InterPro" id="IPR017853">
    <property type="entry name" value="GH"/>
</dbReference>
<keyword evidence="7" id="KW-1185">Reference proteome</keyword>
<dbReference type="PANTHER" id="PTHR31297:SF43">
    <property type="entry name" value="GLUCAN 1,3-BETA-GLUCOSIDASE 3"/>
    <property type="match status" value="1"/>
</dbReference>
<evidence type="ECO:0000313" key="7">
    <source>
        <dbReference type="Proteomes" id="UP000076842"/>
    </source>
</evidence>
<dbReference type="EMBL" id="KV423930">
    <property type="protein sequence ID" value="KZT60542.1"/>
    <property type="molecule type" value="Genomic_DNA"/>
</dbReference>
<reference evidence="6 7" key="1">
    <citation type="journal article" date="2016" name="Mol. Biol. Evol.">
        <title>Comparative Genomics of Early-Diverging Mushroom-Forming Fungi Provides Insights into the Origins of Lignocellulose Decay Capabilities.</title>
        <authorList>
            <person name="Nagy L.G."/>
            <person name="Riley R."/>
            <person name="Tritt A."/>
            <person name="Adam C."/>
            <person name="Daum C."/>
            <person name="Floudas D."/>
            <person name="Sun H."/>
            <person name="Yadav J.S."/>
            <person name="Pangilinan J."/>
            <person name="Larsson K.H."/>
            <person name="Matsuura K."/>
            <person name="Barry K."/>
            <person name="Labutti K."/>
            <person name="Kuo R."/>
            <person name="Ohm R.A."/>
            <person name="Bhattacharya S.S."/>
            <person name="Shirouzu T."/>
            <person name="Yoshinaga Y."/>
            <person name="Martin F.M."/>
            <person name="Grigoriev I.V."/>
            <person name="Hibbett D.S."/>
        </authorList>
    </citation>
    <scope>NUCLEOTIDE SEQUENCE [LARGE SCALE GENOMIC DNA]</scope>
    <source>
        <strain evidence="6 7">HHB12733</strain>
    </source>
</reference>
<dbReference type="PANTHER" id="PTHR31297">
    <property type="entry name" value="GLUCAN ENDO-1,6-BETA-GLUCOSIDASE B"/>
    <property type="match status" value="1"/>
</dbReference>
<dbReference type="OrthoDB" id="1887033at2759"/>
<evidence type="ECO:0000256" key="4">
    <source>
        <dbReference type="RuleBase" id="RU361153"/>
    </source>
</evidence>
<accession>A0A165IGG5</accession>
<evidence type="ECO:0000313" key="6">
    <source>
        <dbReference type="EMBL" id="KZT60542.1"/>
    </source>
</evidence>
<comment type="similarity">
    <text evidence="1 4">Belongs to the glycosyl hydrolase 5 (cellulase A) family.</text>
</comment>
<protein>
    <submittedName>
        <fullName evidence="6">Glycoside hydrolase family 5 protein</fullName>
    </submittedName>
</protein>
<dbReference type="GO" id="GO:0009251">
    <property type="term" value="P:glucan catabolic process"/>
    <property type="evidence" value="ECO:0007669"/>
    <property type="project" value="TreeGrafter"/>
</dbReference>
<dbReference type="FunFam" id="3.20.20.80:FF:000100">
    <property type="entry name" value="Glycoside hydrolase superfamily"/>
    <property type="match status" value="1"/>
</dbReference>
<organism evidence="6 7">
    <name type="scientific">Calocera cornea HHB12733</name>
    <dbReference type="NCBI Taxonomy" id="1353952"/>
    <lineage>
        <taxon>Eukaryota</taxon>
        <taxon>Fungi</taxon>
        <taxon>Dikarya</taxon>
        <taxon>Basidiomycota</taxon>
        <taxon>Agaricomycotina</taxon>
        <taxon>Dacrymycetes</taxon>
        <taxon>Dacrymycetales</taxon>
        <taxon>Dacrymycetaceae</taxon>
        <taxon>Calocera</taxon>
    </lineage>
</organism>